<protein>
    <submittedName>
        <fullName evidence="1">Uncharacterized protein</fullName>
    </submittedName>
</protein>
<gene>
    <name evidence="1" type="ORF">Taro_015552</name>
</gene>
<name>A0A843UI28_COLES</name>
<dbReference type="Proteomes" id="UP000652761">
    <property type="component" value="Unassembled WGS sequence"/>
</dbReference>
<dbReference type="EMBL" id="NMUH01000671">
    <property type="protein sequence ID" value="MQL83061.1"/>
    <property type="molecule type" value="Genomic_DNA"/>
</dbReference>
<keyword evidence="2" id="KW-1185">Reference proteome</keyword>
<proteinExistence type="predicted"/>
<comment type="caution">
    <text evidence="1">The sequence shown here is derived from an EMBL/GenBank/DDBJ whole genome shotgun (WGS) entry which is preliminary data.</text>
</comment>
<reference evidence="1" key="1">
    <citation type="submission" date="2017-07" db="EMBL/GenBank/DDBJ databases">
        <title>Taro Niue Genome Assembly and Annotation.</title>
        <authorList>
            <person name="Atibalentja N."/>
            <person name="Keating K."/>
            <person name="Fields C.J."/>
        </authorList>
    </citation>
    <scope>NUCLEOTIDE SEQUENCE</scope>
    <source>
        <strain evidence="1">Niue_2</strain>
        <tissue evidence="1">Leaf</tissue>
    </source>
</reference>
<evidence type="ECO:0000313" key="2">
    <source>
        <dbReference type="Proteomes" id="UP000652761"/>
    </source>
</evidence>
<dbReference type="AlphaFoldDB" id="A0A843UI28"/>
<accession>A0A843UI28</accession>
<organism evidence="1 2">
    <name type="scientific">Colocasia esculenta</name>
    <name type="common">Wild taro</name>
    <name type="synonym">Arum esculentum</name>
    <dbReference type="NCBI Taxonomy" id="4460"/>
    <lineage>
        <taxon>Eukaryota</taxon>
        <taxon>Viridiplantae</taxon>
        <taxon>Streptophyta</taxon>
        <taxon>Embryophyta</taxon>
        <taxon>Tracheophyta</taxon>
        <taxon>Spermatophyta</taxon>
        <taxon>Magnoliopsida</taxon>
        <taxon>Liliopsida</taxon>
        <taxon>Araceae</taxon>
        <taxon>Aroideae</taxon>
        <taxon>Colocasieae</taxon>
        <taxon>Colocasia</taxon>
    </lineage>
</organism>
<evidence type="ECO:0000313" key="1">
    <source>
        <dbReference type="EMBL" id="MQL83061.1"/>
    </source>
</evidence>
<sequence length="96" mass="10618">MSDMFINAEGSTMRLNLVCFELQPLAKQCKSHCSAGRNSVEALKGDLGEFAGFGVRSAWFRRKEVLRSVWNTGILSDLHFIHNRVPSTGCSGFVPV</sequence>